<dbReference type="GO" id="GO:0006487">
    <property type="term" value="P:protein N-linked glycosylation"/>
    <property type="evidence" value="ECO:0007669"/>
    <property type="project" value="TreeGrafter"/>
</dbReference>
<feature type="transmembrane region" description="Helical" evidence="10">
    <location>
        <begin position="150"/>
        <end position="165"/>
    </location>
</feature>
<feature type="transmembrane region" description="Helical" evidence="10">
    <location>
        <begin position="519"/>
        <end position="539"/>
    </location>
</feature>
<dbReference type="PANTHER" id="PTHR12413:SF2">
    <property type="entry name" value="DOLICHYL PYROPHOSPHATE GLC1MAN9GLCNAC2 ALPHA-1,3-GLUCOSYLTRANSFERASE-RELATED"/>
    <property type="match status" value="1"/>
</dbReference>
<dbReference type="InterPro" id="IPR004856">
    <property type="entry name" value="Glyco_trans_ALG6/ALG8"/>
</dbReference>
<proteinExistence type="inferred from homology"/>
<keyword evidence="12" id="KW-1185">Reference proteome</keyword>
<comment type="similarity">
    <text evidence="3 10">Belongs to the ALG6/ALG8 glucosyltransferase family.</text>
</comment>
<feature type="transmembrane region" description="Helical" evidence="10">
    <location>
        <begin position="199"/>
        <end position="219"/>
    </location>
</feature>
<gene>
    <name evidence="11" type="ORF">RJ641_016316</name>
</gene>
<keyword evidence="9 10" id="KW-0472">Membrane</keyword>
<feature type="transmembrane region" description="Helical" evidence="10">
    <location>
        <begin position="171"/>
        <end position="187"/>
    </location>
</feature>
<evidence type="ECO:0000256" key="7">
    <source>
        <dbReference type="ARBA" id="ARBA00022824"/>
    </source>
</evidence>
<accession>A0AAN8V3S0</accession>
<evidence type="ECO:0000256" key="10">
    <source>
        <dbReference type="RuleBase" id="RU363110"/>
    </source>
</evidence>
<feature type="transmembrane region" description="Helical" evidence="10">
    <location>
        <begin position="428"/>
        <end position="446"/>
    </location>
</feature>
<reference evidence="11 12" key="1">
    <citation type="submission" date="2023-12" db="EMBL/GenBank/DDBJ databases">
        <title>A high-quality genome assembly for Dillenia turbinata (Dilleniales).</title>
        <authorList>
            <person name="Chanderbali A."/>
        </authorList>
    </citation>
    <scope>NUCLEOTIDE SEQUENCE [LARGE SCALE GENOMIC DNA]</scope>
    <source>
        <strain evidence="11">LSX21</strain>
        <tissue evidence="11">Leaf</tissue>
    </source>
</reference>
<name>A0AAN8V3S0_9MAGN</name>
<evidence type="ECO:0000256" key="6">
    <source>
        <dbReference type="ARBA" id="ARBA00022692"/>
    </source>
</evidence>
<dbReference type="AlphaFoldDB" id="A0AAN8V3S0"/>
<evidence type="ECO:0000256" key="3">
    <source>
        <dbReference type="ARBA" id="ARBA00008715"/>
    </source>
</evidence>
<feature type="transmembrane region" description="Helical" evidence="10">
    <location>
        <begin position="272"/>
        <end position="295"/>
    </location>
</feature>
<comment type="caution">
    <text evidence="11">The sequence shown here is derived from an EMBL/GenBank/DDBJ whole genome shotgun (WGS) entry which is preliminary data.</text>
</comment>
<evidence type="ECO:0000256" key="2">
    <source>
        <dbReference type="ARBA" id="ARBA00004922"/>
    </source>
</evidence>
<feature type="transmembrane region" description="Helical" evidence="10">
    <location>
        <begin position="334"/>
        <end position="355"/>
    </location>
</feature>
<evidence type="ECO:0000256" key="8">
    <source>
        <dbReference type="ARBA" id="ARBA00022989"/>
    </source>
</evidence>
<feature type="transmembrane region" description="Helical" evidence="10">
    <location>
        <begin position="404"/>
        <end position="422"/>
    </location>
</feature>
<feature type="transmembrane region" description="Helical" evidence="10">
    <location>
        <begin position="239"/>
        <end position="260"/>
    </location>
</feature>
<dbReference type="GO" id="GO:0042283">
    <property type="term" value="F:dolichyl pyrophosphate Glc1Man9GlcNAc2 alpha-1,3-glucosyltransferase activity"/>
    <property type="evidence" value="ECO:0007669"/>
    <property type="project" value="TreeGrafter"/>
</dbReference>
<dbReference type="GO" id="GO:0005789">
    <property type="term" value="C:endoplasmic reticulum membrane"/>
    <property type="evidence" value="ECO:0007669"/>
    <property type="project" value="UniProtKB-SubCell"/>
</dbReference>
<dbReference type="Pfam" id="PF03155">
    <property type="entry name" value="Alg6_Alg8"/>
    <property type="match status" value="1"/>
</dbReference>
<comment type="subcellular location">
    <subcellularLocation>
        <location evidence="1 10">Endoplasmic reticulum membrane</location>
        <topology evidence="1 10">Multi-pass membrane protein</topology>
    </subcellularLocation>
</comment>
<comment type="pathway">
    <text evidence="2 10">Protein modification; protein glycosylation.</text>
</comment>
<dbReference type="EMBL" id="JBAMMX010000021">
    <property type="protein sequence ID" value="KAK6920412.1"/>
    <property type="molecule type" value="Genomic_DNA"/>
</dbReference>
<keyword evidence="8 10" id="KW-1133">Transmembrane helix</keyword>
<evidence type="ECO:0000313" key="12">
    <source>
        <dbReference type="Proteomes" id="UP001370490"/>
    </source>
</evidence>
<evidence type="ECO:0000313" key="11">
    <source>
        <dbReference type="EMBL" id="KAK6920412.1"/>
    </source>
</evidence>
<keyword evidence="7 10" id="KW-0256">Endoplasmic reticulum</keyword>
<evidence type="ECO:0000256" key="9">
    <source>
        <dbReference type="ARBA" id="ARBA00023136"/>
    </source>
</evidence>
<protein>
    <recommendedName>
        <fullName evidence="10">Alpha-1,3-glucosyltransferase</fullName>
        <ecNumber evidence="10">2.4.1.-</ecNumber>
    </recommendedName>
</protein>
<keyword evidence="6 10" id="KW-0812">Transmembrane</keyword>
<sequence length="549" mass="62982">MSYIQMEPAKRRTKYEKAYPKVKKPFSDLFWCAGIATCIKLLLIPSYHSTDFEVHRNWLALTHSLPLSRWYFDSTSPWTLDYPPLFAFFERLLSTFAHFVDPQIVHLQDGLNYSSPTAVLFQRLSVIVSDVSLFYGTYRLARNWDPKTRNLMWVLVFFSPGLLIVDHVHFQYNGFLLGILLLSLSFLEEGRDLMGGFLFAILLCFKHLFAVAAPLYFVYLLRHYCWNGSNGYFKGILRLLSMGSVVAAVFAAAFTPFLYHDHAQIQQILRRLFPFGRGLCHAYWAPNFWVFYIALDKGLAFLLTRLGFDIQVPSGSFTGGLVGDSSPFAILPRITPFVTFIMVLISMSPSLVIAWRNPQPRMITRWVPYAYTCSFLFGWHVHEKASLHFVIPLSFVAIQSIDDMGHYFLLSIVSYYSLFPLLYEAQEYPVKLLLLLLYSAVMWFGFSLQSSELATVESNKPLQKGDDKSGLQGSSNATRSDGGWLCMGWLDKGYLLGILFVEMWGQILQPFLLGNKLPFLPLMMISVYCGLGIMYSWIWQLRRIIVLAL</sequence>
<evidence type="ECO:0000256" key="1">
    <source>
        <dbReference type="ARBA" id="ARBA00004477"/>
    </source>
</evidence>
<keyword evidence="5 10" id="KW-0808">Transferase</keyword>
<dbReference type="PANTHER" id="PTHR12413">
    <property type="entry name" value="DOLICHYL GLYCOSYLTRANSFERASE"/>
    <property type="match status" value="1"/>
</dbReference>
<evidence type="ECO:0000256" key="5">
    <source>
        <dbReference type="ARBA" id="ARBA00022679"/>
    </source>
</evidence>
<dbReference type="EC" id="2.4.1.-" evidence="10"/>
<keyword evidence="4 10" id="KW-0328">Glycosyltransferase</keyword>
<organism evidence="11 12">
    <name type="scientific">Dillenia turbinata</name>
    <dbReference type="NCBI Taxonomy" id="194707"/>
    <lineage>
        <taxon>Eukaryota</taxon>
        <taxon>Viridiplantae</taxon>
        <taxon>Streptophyta</taxon>
        <taxon>Embryophyta</taxon>
        <taxon>Tracheophyta</taxon>
        <taxon>Spermatophyta</taxon>
        <taxon>Magnoliopsida</taxon>
        <taxon>eudicotyledons</taxon>
        <taxon>Gunneridae</taxon>
        <taxon>Pentapetalae</taxon>
        <taxon>Dilleniales</taxon>
        <taxon>Dilleniaceae</taxon>
        <taxon>Dillenia</taxon>
    </lineage>
</organism>
<dbReference type="Proteomes" id="UP001370490">
    <property type="component" value="Unassembled WGS sequence"/>
</dbReference>
<evidence type="ECO:0000256" key="4">
    <source>
        <dbReference type="ARBA" id="ARBA00022676"/>
    </source>
</evidence>